<feature type="non-terminal residue" evidence="2">
    <location>
        <position position="1"/>
    </location>
</feature>
<evidence type="ECO:0000313" key="2">
    <source>
        <dbReference type="EMBL" id="GFD59799.1"/>
    </source>
</evidence>
<organism evidence="2">
    <name type="scientific">Tanacetum cinerariifolium</name>
    <name type="common">Dalmatian daisy</name>
    <name type="synonym">Chrysanthemum cinerariifolium</name>
    <dbReference type="NCBI Taxonomy" id="118510"/>
    <lineage>
        <taxon>Eukaryota</taxon>
        <taxon>Viridiplantae</taxon>
        <taxon>Streptophyta</taxon>
        <taxon>Embryophyta</taxon>
        <taxon>Tracheophyta</taxon>
        <taxon>Spermatophyta</taxon>
        <taxon>Magnoliopsida</taxon>
        <taxon>eudicotyledons</taxon>
        <taxon>Gunneridae</taxon>
        <taxon>Pentapetalae</taxon>
        <taxon>asterids</taxon>
        <taxon>campanulids</taxon>
        <taxon>Asterales</taxon>
        <taxon>Asteraceae</taxon>
        <taxon>Asteroideae</taxon>
        <taxon>Anthemideae</taxon>
        <taxon>Anthemidinae</taxon>
        <taxon>Tanacetum</taxon>
    </lineage>
</organism>
<evidence type="ECO:0000256" key="1">
    <source>
        <dbReference type="SAM" id="MobiDB-lite"/>
    </source>
</evidence>
<proteinExistence type="predicted"/>
<gene>
    <name evidence="2" type="ORF">Tci_931768</name>
</gene>
<feature type="non-terminal residue" evidence="2">
    <location>
        <position position="81"/>
    </location>
</feature>
<dbReference type="EMBL" id="BKCJ011869397">
    <property type="protein sequence ID" value="GFD59799.1"/>
    <property type="molecule type" value="Genomic_DNA"/>
</dbReference>
<protein>
    <submittedName>
        <fullName evidence="2">Uncharacterized protein</fullName>
    </submittedName>
</protein>
<comment type="caution">
    <text evidence="2">The sequence shown here is derived from an EMBL/GenBank/DDBJ whole genome shotgun (WGS) entry which is preliminary data.</text>
</comment>
<reference evidence="2" key="1">
    <citation type="journal article" date="2019" name="Sci. Rep.">
        <title>Draft genome of Tanacetum cinerariifolium, the natural source of mosquito coil.</title>
        <authorList>
            <person name="Yamashiro T."/>
            <person name="Shiraishi A."/>
            <person name="Satake H."/>
            <person name="Nakayama K."/>
        </authorList>
    </citation>
    <scope>NUCLEOTIDE SEQUENCE</scope>
</reference>
<feature type="region of interest" description="Disordered" evidence="1">
    <location>
        <begin position="1"/>
        <end position="81"/>
    </location>
</feature>
<name>A0A699XJ37_TANCI</name>
<sequence length="81" mass="8703">DAGIDEAGVEHGRHQRPLPGGGHPSQEPLADAPEKPGYPDRSNPIEQCGQQQRRESIDVPAGVPGQQQLPRRGQAAPQRID</sequence>
<dbReference type="AlphaFoldDB" id="A0A699XJ37"/>
<accession>A0A699XJ37</accession>